<dbReference type="Proteomes" id="UP001149411">
    <property type="component" value="Unassembled WGS sequence"/>
</dbReference>
<evidence type="ECO:0000256" key="1">
    <source>
        <dbReference type="SAM" id="MobiDB-lite"/>
    </source>
</evidence>
<evidence type="ECO:0000313" key="5">
    <source>
        <dbReference type="Proteomes" id="UP001149411"/>
    </source>
</evidence>
<gene>
    <name evidence="4" type="ORF">EGH25_09155</name>
</gene>
<dbReference type="EMBL" id="RKLV01000009">
    <property type="protein sequence ID" value="MCX2819515.1"/>
    <property type="molecule type" value="Genomic_DNA"/>
</dbReference>
<organism evidence="4 5">
    <name type="scientific">Halorutilus salinus</name>
    <dbReference type="NCBI Taxonomy" id="2487751"/>
    <lineage>
        <taxon>Archaea</taxon>
        <taxon>Methanobacteriati</taxon>
        <taxon>Methanobacteriota</taxon>
        <taxon>Stenosarchaea group</taxon>
        <taxon>Halobacteria</taxon>
        <taxon>Halorutilales</taxon>
        <taxon>Halorutilaceae</taxon>
        <taxon>Halorutilus</taxon>
    </lineage>
</organism>
<feature type="compositionally biased region" description="Basic and acidic residues" evidence="1">
    <location>
        <begin position="47"/>
        <end position="58"/>
    </location>
</feature>
<proteinExistence type="predicted"/>
<evidence type="ECO:0000313" key="4">
    <source>
        <dbReference type="EMBL" id="MCX2819515.1"/>
    </source>
</evidence>
<comment type="caution">
    <text evidence="4">The sequence shown here is derived from an EMBL/GenBank/DDBJ whole genome shotgun (WGS) entry which is preliminary data.</text>
</comment>
<dbReference type="Pfam" id="PF00188">
    <property type="entry name" value="CAP"/>
    <property type="match status" value="1"/>
</dbReference>
<accession>A0A9Q4GI56</accession>
<keyword evidence="2" id="KW-0472">Membrane</keyword>
<reference evidence="4" key="1">
    <citation type="submission" date="2022-09" db="EMBL/GenBank/DDBJ databases">
        <title>Haloadaptaus new haloarchaeum isolated from saline soil.</title>
        <authorList>
            <person name="Duran-Viseras A."/>
            <person name="Sanchez-Porro C."/>
            <person name="Ventosa A."/>
        </authorList>
    </citation>
    <scope>NUCLEOTIDE SEQUENCE</scope>
    <source>
        <strain evidence="4">F3-133</strain>
    </source>
</reference>
<feature type="transmembrane region" description="Helical" evidence="2">
    <location>
        <begin position="25"/>
        <end position="44"/>
    </location>
</feature>
<keyword evidence="5" id="KW-1185">Reference proteome</keyword>
<protein>
    <submittedName>
        <fullName evidence="4">CAP domain-containing protein</fullName>
    </submittedName>
</protein>
<dbReference type="InterPro" id="IPR014044">
    <property type="entry name" value="CAP_dom"/>
</dbReference>
<dbReference type="Gene3D" id="3.40.33.10">
    <property type="entry name" value="CAP"/>
    <property type="match status" value="1"/>
</dbReference>
<dbReference type="SUPFAM" id="SSF55797">
    <property type="entry name" value="PR-1-like"/>
    <property type="match status" value="1"/>
</dbReference>
<dbReference type="PANTHER" id="PTHR31157">
    <property type="entry name" value="SCP DOMAIN-CONTAINING PROTEIN"/>
    <property type="match status" value="1"/>
</dbReference>
<sequence length="257" mass="27893">MSPHRPHDRRGAVDSTGSGARVAKILLVLVFILIVSVSLAFVLVDDRSSGTDSPREGGDSIDGSGGLTTATEPPEDIPRRVGSRGNKETRKNVSQNVEEINRSRIEERILRLVNRERGSRDVRVVEENAGLSSVSRNHSLNMSESGYVSHVDLSGVGVVRYSDTCQSLPGVGNFSYSENIARSWVGKKVVSPDRNSTVFVRTGEGVARNIVNIWMNSSSHRKALLDDEWRSTGVGVVSNESGAVFATQSFCSRGRLP</sequence>
<name>A0A9Q4GI56_9EURY</name>
<evidence type="ECO:0000256" key="2">
    <source>
        <dbReference type="SAM" id="Phobius"/>
    </source>
</evidence>
<dbReference type="RefSeq" id="WP_266087834.1">
    <property type="nucleotide sequence ID" value="NZ_RKLV01000009.1"/>
</dbReference>
<keyword evidence="2" id="KW-1133">Transmembrane helix</keyword>
<dbReference type="InterPro" id="IPR035940">
    <property type="entry name" value="CAP_sf"/>
</dbReference>
<evidence type="ECO:0000259" key="3">
    <source>
        <dbReference type="Pfam" id="PF00188"/>
    </source>
</evidence>
<dbReference type="CDD" id="cd05379">
    <property type="entry name" value="CAP_bacterial"/>
    <property type="match status" value="1"/>
</dbReference>
<feature type="region of interest" description="Disordered" evidence="1">
    <location>
        <begin position="47"/>
        <end position="96"/>
    </location>
</feature>
<dbReference type="PANTHER" id="PTHR31157:SF1">
    <property type="entry name" value="SCP DOMAIN-CONTAINING PROTEIN"/>
    <property type="match status" value="1"/>
</dbReference>
<dbReference type="AlphaFoldDB" id="A0A9Q4GI56"/>
<keyword evidence="2" id="KW-0812">Transmembrane</keyword>
<feature type="domain" description="SCP" evidence="3">
    <location>
        <begin position="110"/>
        <end position="249"/>
    </location>
</feature>